<comment type="similarity">
    <text evidence="2">Belongs to the ATG29 family.</text>
</comment>
<dbReference type="EMBL" id="ML976986">
    <property type="protein sequence ID" value="KAF1958740.1"/>
    <property type="molecule type" value="Genomic_DNA"/>
</dbReference>
<feature type="compositionally biased region" description="Low complexity" evidence="8">
    <location>
        <begin position="197"/>
        <end position="220"/>
    </location>
</feature>
<evidence type="ECO:0000256" key="7">
    <source>
        <dbReference type="ARBA" id="ARBA00060351"/>
    </source>
</evidence>
<dbReference type="InterPro" id="IPR039113">
    <property type="entry name" value="ATG29"/>
</dbReference>
<keyword evidence="5" id="KW-0653">Protein transport</keyword>
<evidence type="ECO:0000256" key="3">
    <source>
        <dbReference type="ARBA" id="ARBA00013784"/>
    </source>
</evidence>
<name>A0A6A5U344_9PLEO</name>
<feature type="compositionally biased region" description="Polar residues" evidence="8">
    <location>
        <begin position="147"/>
        <end position="175"/>
    </location>
</feature>
<comment type="subcellular location">
    <subcellularLocation>
        <location evidence="1">Preautophagosomal structure</location>
    </subcellularLocation>
</comment>
<proteinExistence type="inferred from homology"/>
<evidence type="ECO:0000256" key="2">
    <source>
        <dbReference type="ARBA" id="ARBA00010082"/>
    </source>
</evidence>
<feature type="region of interest" description="Disordered" evidence="8">
    <location>
        <begin position="87"/>
        <end position="242"/>
    </location>
</feature>
<organism evidence="10 11">
    <name type="scientific">Byssothecium circinans</name>
    <dbReference type="NCBI Taxonomy" id="147558"/>
    <lineage>
        <taxon>Eukaryota</taxon>
        <taxon>Fungi</taxon>
        <taxon>Dikarya</taxon>
        <taxon>Ascomycota</taxon>
        <taxon>Pezizomycotina</taxon>
        <taxon>Dothideomycetes</taxon>
        <taxon>Pleosporomycetidae</taxon>
        <taxon>Pleosporales</taxon>
        <taxon>Massarineae</taxon>
        <taxon>Massarinaceae</taxon>
        <taxon>Byssothecium</taxon>
    </lineage>
</organism>
<evidence type="ECO:0000313" key="11">
    <source>
        <dbReference type="Proteomes" id="UP000800035"/>
    </source>
</evidence>
<dbReference type="PANTHER" id="PTHR40012:SF1">
    <property type="entry name" value="AUTOPHAGY-RELATED PROTEIN 29"/>
    <property type="match status" value="1"/>
</dbReference>
<feature type="compositionally biased region" description="Basic residues" evidence="8">
    <location>
        <begin position="228"/>
        <end position="240"/>
    </location>
</feature>
<dbReference type="Gene3D" id="1.10.10.2570">
    <property type="match status" value="1"/>
</dbReference>
<dbReference type="GO" id="GO:0000407">
    <property type="term" value="C:phagophore assembly site"/>
    <property type="evidence" value="ECO:0007669"/>
    <property type="project" value="UniProtKB-SubCell"/>
</dbReference>
<evidence type="ECO:0000313" key="10">
    <source>
        <dbReference type="EMBL" id="KAF1958740.1"/>
    </source>
</evidence>
<sequence length="410" mass="43605">MSNVQFTALIRVPFSRGDFSEPSQVSWDASKDRSLWKVVSKSSKASDLNWVELADNFDVPPTFLLQQAAWLYERHLNHVRAQLKKVGGGNASTPLGPDSAQIGGIPMKRLGSGGSGTSRIQSVLSGHPKEGPISSGESSAPAPPLSRTPSTNTITQSRALVQQPSIRAQPSQYRPTTEPGRIEQTANTSTVGNSRNSLDSSPLSIHSSSSSSSSPSDSDSGNPAKRSQLFKRPPRFRSQRPQKELLAFNEVVGEADDNGLSPATALPFAQTVTIRGTPRDDSSSKELSGKPAGGFFKLSTANTELQRDHLASVTMPSSSMTSSASDVPKAGLASPDPLSPRYRASLARSSPRGKTPRAGREGSEGAPSMGSSFSDIDDASISQSALEEALLSNMQHGRMSTLSQLRSRYL</sequence>
<evidence type="ECO:0000256" key="8">
    <source>
        <dbReference type="SAM" id="MobiDB-lite"/>
    </source>
</evidence>
<gene>
    <name evidence="10" type="ORF">CC80DRAFT_546060</name>
</gene>
<keyword evidence="4" id="KW-0813">Transport</keyword>
<dbReference type="OrthoDB" id="21072at2759"/>
<evidence type="ECO:0000256" key="5">
    <source>
        <dbReference type="ARBA" id="ARBA00022927"/>
    </source>
</evidence>
<feature type="domain" description="Atg29 N-terminal" evidence="9">
    <location>
        <begin position="6"/>
        <end position="59"/>
    </location>
</feature>
<evidence type="ECO:0000256" key="4">
    <source>
        <dbReference type="ARBA" id="ARBA00022448"/>
    </source>
</evidence>
<dbReference type="GO" id="GO:0000045">
    <property type="term" value="P:autophagosome assembly"/>
    <property type="evidence" value="ECO:0007669"/>
    <property type="project" value="InterPro"/>
</dbReference>
<feature type="region of interest" description="Disordered" evidence="8">
    <location>
        <begin position="312"/>
        <end position="378"/>
    </location>
</feature>
<comment type="function">
    <text evidence="7">Plays a role in autophagy. Functions at the preautophagosomal structure (PAS) in order to form normal autophagosomes under starvation conditions. Also plays a role in mitophagy and regulation of filamentous growth.</text>
</comment>
<evidence type="ECO:0000259" key="9">
    <source>
        <dbReference type="Pfam" id="PF18388"/>
    </source>
</evidence>
<accession>A0A6A5U344</accession>
<evidence type="ECO:0000256" key="1">
    <source>
        <dbReference type="ARBA" id="ARBA00004329"/>
    </source>
</evidence>
<dbReference type="Proteomes" id="UP000800035">
    <property type="component" value="Unassembled WGS sequence"/>
</dbReference>
<dbReference type="FunFam" id="1.10.10.2570:FF:000001">
    <property type="entry name" value="Autophagy-related protein 29"/>
    <property type="match status" value="1"/>
</dbReference>
<dbReference type="InterPro" id="IPR039362">
    <property type="entry name" value="ATG29_sf"/>
</dbReference>
<feature type="compositionally biased region" description="Polar residues" evidence="8">
    <location>
        <begin position="184"/>
        <end position="196"/>
    </location>
</feature>
<dbReference type="PANTHER" id="PTHR40012">
    <property type="entry name" value="AUTOPHAGY-RELATED PROTEIN 29"/>
    <property type="match status" value="1"/>
</dbReference>
<dbReference type="InterPro" id="IPR040666">
    <property type="entry name" value="Atg29_N"/>
</dbReference>
<feature type="region of interest" description="Disordered" evidence="8">
    <location>
        <begin position="272"/>
        <end position="292"/>
    </location>
</feature>
<reference evidence="10" key="1">
    <citation type="journal article" date="2020" name="Stud. Mycol.">
        <title>101 Dothideomycetes genomes: a test case for predicting lifestyles and emergence of pathogens.</title>
        <authorList>
            <person name="Haridas S."/>
            <person name="Albert R."/>
            <person name="Binder M."/>
            <person name="Bloem J."/>
            <person name="Labutti K."/>
            <person name="Salamov A."/>
            <person name="Andreopoulos B."/>
            <person name="Baker S."/>
            <person name="Barry K."/>
            <person name="Bills G."/>
            <person name="Bluhm B."/>
            <person name="Cannon C."/>
            <person name="Castanera R."/>
            <person name="Culley D."/>
            <person name="Daum C."/>
            <person name="Ezra D."/>
            <person name="Gonzalez J."/>
            <person name="Henrissat B."/>
            <person name="Kuo A."/>
            <person name="Liang C."/>
            <person name="Lipzen A."/>
            <person name="Lutzoni F."/>
            <person name="Magnuson J."/>
            <person name="Mondo S."/>
            <person name="Nolan M."/>
            <person name="Ohm R."/>
            <person name="Pangilinan J."/>
            <person name="Park H.-J."/>
            <person name="Ramirez L."/>
            <person name="Alfaro M."/>
            <person name="Sun H."/>
            <person name="Tritt A."/>
            <person name="Yoshinaga Y."/>
            <person name="Zwiers L.-H."/>
            <person name="Turgeon B."/>
            <person name="Goodwin S."/>
            <person name="Spatafora J."/>
            <person name="Crous P."/>
            <person name="Grigoriev I."/>
        </authorList>
    </citation>
    <scope>NUCLEOTIDE SEQUENCE</scope>
    <source>
        <strain evidence="10">CBS 675.92</strain>
    </source>
</reference>
<feature type="compositionally biased region" description="Basic and acidic residues" evidence="8">
    <location>
        <begin position="277"/>
        <end position="288"/>
    </location>
</feature>
<evidence type="ECO:0000256" key="6">
    <source>
        <dbReference type="ARBA" id="ARBA00023006"/>
    </source>
</evidence>
<keyword evidence="6" id="KW-0072">Autophagy</keyword>
<keyword evidence="11" id="KW-1185">Reference proteome</keyword>
<protein>
    <recommendedName>
        <fullName evidence="3">Autophagy-related protein 29</fullName>
    </recommendedName>
</protein>
<dbReference type="AlphaFoldDB" id="A0A6A5U344"/>
<dbReference type="Pfam" id="PF18388">
    <property type="entry name" value="ATG29_N"/>
    <property type="match status" value="1"/>
</dbReference>
<feature type="compositionally biased region" description="Low complexity" evidence="8">
    <location>
        <begin position="312"/>
        <end position="328"/>
    </location>
</feature>
<dbReference type="GO" id="GO:0015031">
    <property type="term" value="P:protein transport"/>
    <property type="evidence" value="ECO:0007669"/>
    <property type="project" value="UniProtKB-KW"/>
</dbReference>